<dbReference type="PANTHER" id="PTHR43130">
    <property type="entry name" value="ARAC-FAMILY TRANSCRIPTIONAL REGULATOR"/>
    <property type="match status" value="1"/>
</dbReference>
<dbReference type="CDD" id="cd03139">
    <property type="entry name" value="GATase1_PfpI_2"/>
    <property type="match status" value="1"/>
</dbReference>
<reference evidence="3" key="1">
    <citation type="journal article" date="2021" name="Nat. Commun.">
        <title>Genetic determinants of endophytism in the Arabidopsis root mycobiome.</title>
        <authorList>
            <person name="Mesny F."/>
            <person name="Miyauchi S."/>
            <person name="Thiergart T."/>
            <person name="Pickel B."/>
            <person name="Atanasova L."/>
            <person name="Karlsson M."/>
            <person name="Huettel B."/>
            <person name="Barry K.W."/>
            <person name="Haridas S."/>
            <person name="Chen C."/>
            <person name="Bauer D."/>
            <person name="Andreopoulos W."/>
            <person name="Pangilinan J."/>
            <person name="LaButti K."/>
            <person name="Riley R."/>
            <person name="Lipzen A."/>
            <person name="Clum A."/>
            <person name="Drula E."/>
            <person name="Henrissat B."/>
            <person name="Kohler A."/>
            <person name="Grigoriev I.V."/>
            <person name="Martin F.M."/>
            <person name="Hacquard S."/>
        </authorList>
    </citation>
    <scope>NUCLEOTIDE SEQUENCE</scope>
    <source>
        <strain evidence="3">MPI-SDFR-AT-0120</strain>
    </source>
</reference>
<name>A0A8K0W1Q9_9PLEO</name>
<dbReference type="SUPFAM" id="SSF52317">
    <property type="entry name" value="Class I glutamine amidotransferase-like"/>
    <property type="match status" value="1"/>
</dbReference>
<organism evidence="3 4">
    <name type="scientific">Paraphoma chrysanthemicola</name>
    <dbReference type="NCBI Taxonomy" id="798071"/>
    <lineage>
        <taxon>Eukaryota</taxon>
        <taxon>Fungi</taxon>
        <taxon>Dikarya</taxon>
        <taxon>Ascomycota</taxon>
        <taxon>Pezizomycotina</taxon>
        <taxon>Dothideomycetes</taxon>
        <taxon>Pleosporomycetidae</taxon>
        <taxon>Pleosporales</taxon>
        <taxon>Pleosporineae</taxon>
        <taxon>Phaeosphaeriaceae</taxon>
        <taxon>Paraphoma</taxon>
    </lineage>
</organism>
<dbReference type="InterPro" id="IPR052158">
    <property type="entry name" value="INH-QAR"/>
</dbReference>
<keyword evidence="3" id="KW-0315">Glutamine amidotransferase</keyword>
<dbReference type="Pfam" id="PF01965">
    <property type="entry name" value="DJ-1_PfpI"/>
    <property type="match status" value="1"/>
</dbReference>
<dbReference type="InterPro" id="IPR029062">
    <property type="entry name" value="Class_I_gatase-like"/>
</dbReference>
<evidence type="ECO:0000313" key="4">
    <source>
        <dbReference type="Proteomes" id="UP000813461"/>
    </source>
</evidence>
<comment type="caution">
    <text evidence="3">The sequence shown here is derived from an EMBL/GenBank/DDBJ whole genome shotgun (WGS) entry which is preliminary data.</text>
</comment>
<dbReference type="AlphaFoldDB" id="A0A8K0W1Q9"/>
<dbReference type="InterPro" id="IPR002818">
    <property type="entry name" value="DJ-1/PfpI"/>
</dbReference>
<feature type="compositionally biased region" description="Polar residues" evidence="1">
    <location>
        <begin position="182"/>
        <end position="194"/>
    </location>
</feature>
<keyword evidence="4" id="KW-1185">Reference proteome</keyword>
<evidence type="ECO:0000256" key="1">
    <source>
        <dbReference type="SAM" id="MobiDB-lite"/>
    </source>
</evidence>
<dbReference type="PANTHER" id="PTHR43130:SF15">
    <property type="entry name" value="THIJ_PFPI FAMILY PROTEIN (AFU_ORTHOLOGUE AFUA_5G14240)"/>
    <property type="match status" value="1"/>
</dbReference>
<dbReference type="OrthoDB" id="543156at2759"/>
<protein>
    <submittedName>
        <fullName evidence="3">Class I glutamine amidotransferase-like protein</fullName>
    </submittedName>
</protein>
<proteinExistence type="predicted"/>
<gene>
    <name evidence="3" type="ORF">FB567DRAFT_287598</name>
</gene>
<dbReference type="Proteomes" id="UP000813461">
    <property type="component" value="Unassembled WGS sequence"/>
</dbReference>
<dbReference type="Gene3D" id="3.40.50.880">
    <property type="match status" value="1"/>
</dbReference>
<evidence type="ECO:0000313" key="3">
    <source>
        <dbReference type="EMBL" id="KAH7090285.1"/>
    </source>
</evidence>
<feature type="region of interest" description="Disordered" evidence="1">
    <location>
        <begin position="182"/>
        <end position="209"/>
    </location>
</feature>
<evidence type="ECO:0000259" key="2">
    <source>
        <dbReference type="Pfam" id="PF01965"/>
    </source>
</evidence>
<sequence>MESGARSSSQYSASEAPWRLHCQRTTKVRSCLPELQLLPTPTTYPHTNFIRSGTTQHPHLFLSKTTKSTVMRSLTLLPLLAAPSTIFAAPQQPPFANTTKLPTHYGLLVFPHFQALDVFGPMDVFNTLSMLYSNYTTMSLSILSATYAPVSTGMQGMHGSGNFGESIVPTITFKDYLAQEKNSSYSKPGQGSNNSDEDEEPCDDGHGGHAVAKRMMRMQKRQHQMPTNDTMPHPTPSLKSDIEVLLVPGGGGTRQPLPEEIAFVKHIYPKLKYIISVCTGSTILSRSGILDGRNATTNKRSWPWAVTQGPKVNWIPTARWTEDGNIFTSSGISAGIDVAYAFISRVYGEEVAHYLSLSAEYDRETDMHHDPYAAIWDVPGATPQ</sequence>
<dbReference type="EMBL" id="JAGMVJ010000005">
    <property type="protein sequence ID" value="KAH7090285.1"/>
    <property type="molecule type" value="Genomic_DNA"/>
</dbReference>
<feature type="domain" description="DJ-1/PfpI" evidence="2">
    <location>
        <begin position="240"/>
        <end position="343"/>
    </location>
</feature>
<accession>A0A8K0W1Q9</accession>